<dbReference type="AlphaFoldDB" id="A0A5C4YBJ5"/>
<feature type="transmembrane region" description="Helical" evidence="1">
    <location>
        <begin position="115"/>
        <end position="135"/>
    </location>
</feature>
<comment type="caution">
    <text evidence="3">The sequence shown here is derived from an EMBL/GenBank/DDBJ whole genome shotgun (WGS) entry which is preliminary data.</text>
</comment>
<keyword evidence="5" id="KW-1185">Reference proteome</keyword>
<evidence type="ECO:0000256" key="1">
    <source>
        <dbReference type="SAM" id="Phobius"/>
    </source>
</evidence>
<dbReference type="Proteomes" id="UP000313988">
    <property type="component" value="Unassembled WGS sequence"/>
</dbReference>
<keyword evidence="1" id="KW-0812">Transmembrane</keyword>
<reference evidence="3 4" key="1">
    <citation type="submission" date="2019-06" db="EMBL/GenBank/DDBJ databases">
        <title>Genome sequence of Deinococcus radiopugnans ATCC 19172.</title>
        <authorList>
            <person name="Maclea K.S."/>
            <person name="Maynard C.R."/>
        </authorList>
    </citation>
    <scope>NUCLEOTIDE SEQUENCE [LARGE SCALE GENOMIC DNA]</scope>
    <source>
        <strain evidence="3 4">ATCC 19172</strain>
    </source>
</reference>
<gene>
    <name evidence="3" type="ORF">FHR04_00400</name>
    <name evidence="2" type="ORF">HNQ04_000614</name>
</gene>
<dbReference type="Proteomes" id="UP000629870">
    <property type="component" value="Unassembled WGS sequence"/>
</dbReference>
<proteinExistence type="predicted"/>
<evidence type="ECO:0000313" key="5">
    <source>
        <dbReference type="Proteomes" id="UP000629870"/>
    </source>
</evidence>
<dbReference type="EMBL" id="VDMO01000001">
    <property type="protein sequence ID" value="TNM72927.1"/>
    <property type="molecule type" value="Genomic_DNA"/>
</dbReference>
<feature type="transmembrane region" description="Helical" evidence="1">
    <location>
        <begin position="21"/>
        <end position="40"/>
    </location>
</feature>
<evidence type="ECO:0000313" key="2">
    <source>
        <dbReference type="EMBL" id="MBB6015385.1"/>
    </source>
</evidence>
<feature type="transmembrane region" description="Helical" evidence="1">
    <location>
        <begin position="140"/>
        <end position="160"/>
    </location>
</feature>
<feature type="transmembrane region" description="Helical" evidence="1">
    <location>
        <begin position="166"/>
        <end position="184"/>
    </location>
</feature>
<evidence type="ECO:0000313" key="3">
    <source>
        <dbReference type="EMBL" id="TNM72927.1"/>
    </source>
</evidence>
<dbReference type="EMBL" id="JACHEW010000002">
    <property type="protein sequence ID" value="MBB6015385.1"/>
    <property type="molecule type" value="Genomic_DNA"/>
</dbReference>
<dbReference type="OrthoDB" id="66720at2"/>
<sequence>MSSSAPVSSLSKSQLRGAASSILISAVFALIWGINGSLALPGGWSVLALGVVLLVTAALAWLVRTLGRRVPHAPVGPDSPGPNPFTTTAYRVSLGAMIVAFPLTARLLTANGWEQAIMAAAVIIVGLHFIGLIFAFRNGIFAWVAGAFCLLGGASLLLPAAVRTPLLGLGCALILWLGVTPLALRTLQSSRQAAQG</sequence>
<feature type="transmembrane region" description="Helical" evidence="1">
    <location>
        <begin position="88"/>
        <end position="109"/>
    </location>
</feature>
<evidence type="ECO:0000313" key="4">
    <source>
        <dbReference type="Proteomes" id="UP000313988"/>
    </source>
</evidence>
<protein>
    <submittedName>
        <fullName evidence="3">Uncharacterized protein</fullName>
    </submittedName>
</protein>
<keyword evidence="1" id="KW-1133">Transmembrane helix</keyword>
<dbReference type="RefSeq" id="WP_139399822.1">
    <property type="nucleotide sequence ID" value="NZ_JACHEW010000002.1"/>
</dbReference>
<feature type="transmembrane region" description="Helical" evidence="1">
    <location>
        <begin position="46"/>
        <end position="67"/>
    </location>
</feature>
<keyword evidence="1" id="KW-0472">Membrane</keyword>
<organism evidence="3 4">
    <name type="scientific">Deinococcus radiopugnans ATCC 19172</name>
    <dbReference type="NCBI Taxonomy" id="585398"/>
    <lineage>
        <taxon>Bacteria</taxon>
        <taxon>Thermotogati</taxon>
        <taxon>Deinococcota</taxon>
        <taxon>Deinococci</taxon>
        <taxon>Deinococcales</taxon>
        <taxon>Deinococcaceae</taxon>
        <taxon>Deinococcus</taxon>
    </lineage>
</organism>
<name>A0A5C4YBJ5_9DEIO</name>
<reference evidence="2 5" key="2">
    <citation type="submission" date="2020-08" db="EMBL/GenBank/DDBJ databases">
        <title>Genomic Encyclopedia of Type Strains, Phase IV (KMG-IV): sequencing the most valuable type-strain genomes for metagenomic binning, comparative biology and taxonomic classification.</title>
        <authorList>
            <person name="Goeker M."/>
        </authorList>
    </citation>
    <scope>NUCLEOTIDE SEQUENCE [LARGE SCALE GENOMIC DNA]</scope>
    <source>
        <strain evidence="2 5">DSM 12027</strain>
    </source>
</reference>
<accession>A0A5C4YBJ5</accession>